<feature type="binding site" evidence="9">
    <location>
        <position position="109"/>
    </location>
    <ligand>
        <name>[4Fe-4S] cluster</name>
        <dbReference type="ChEBI" id="CHEBI:49883"/>
    </ligand>
</feature>
<feature type="domain" description="TRAM" evidence="13">
    <location>
        <begin position="31"/>
        <end position="90"/>
    </location>
</feature>
<comment type="catalytic activity">
    <reaction evidence="9">
        <text>uridine(1939) in 23S rRNA + S-adenosyl-L-methionine = 5-methyluridine(1939) in 23S rRNA + S-adenosyl-L-homocysteine + H(+)</text>
        <dbReference type="Rhea" id="RHEA:42908"/>
        <dbReference type="Rhea" id="RHEA-COMP:10278"/>
        <dbReference type="Rhea" id="RHEA-COMP:10279"/>
        <dbReference type="ChEBI" id="CHEBI:15378"/>
        <dbReference type="ChEBI" id="CHEBI:57856"/>
        <dbReference type="ChEBI" id="CHEBI:59789"/>
        <dbReference type="ChEBI" id="CHEBI:65315"/>
        <dbReference type="ChEBI" id="CHEBI:74447"/>
        <dbReference type="EC" id="2.1.1.190"/>
    </reaction>
</comment>
<evidence type="ECO:0000256" key="12">
    <source>
        <dbReference type="SAM" id="MobiDB-lite"/>
    </source>
</evidence>
<feature type="binding site" evidence="9 10">
    <location>
        <position position="392"/>
    </location>
    <ligand>
        <name>S-adenosyl-L-methionine</name>
        <dbReference type="ChEBI" id="CHEBI:59789"/>
    </ligand>
</feature>
<dbReference type="PANTHER" id="PTHR11061:SF49">
    <property type="entry name" value="23S RRNA (URACIL(1939)-C(5))-METHYLTRANSFERASE RLMD"/>
    <property type="match status" value="1"/>
</dbReference>
<feature type="binding site" evidence="9 10">
    <location>
        <position position="294"/>
    </location>
    <ligand>
        <name>S-adenosyl-L-methionine</name>
        <dbReference type="ChEBI" id="CHEBI:59789"/>
    </ligand>
</feature>
<keyword evidence="4 9" id="KW-0808">Transferase</keyword>
<evidence type="ECO:0000256" key="9">
    <source>
        <dbReference type="HAMAP-Rule" id="MF_01010"/>
    </source>
</evidence>
<dbReference type="Pfam" id="PF05958">
    <property type="entry name" value="tRNA_U5-meth_tr"/>
    <property type="match status" value="1"/>
</dbReference>
<keyword evidence="2 9" id="KW-0698">rRNA processing</keyword>
<dbReference type="SUPFAM" id="SSF50249">
    <property type="entry name" value="Nucleic acid-binding proteins"/>
    <property type="match status" value="1"/>
</dbReference>
<sequence>MAMLGKRRPPRRRSGVSGLSGRTAPATPVAEATSDEGDDIVIERLAHDGRGLTHDADGKACFVEGALPGERVRLAVHRQRKRFDEAHLREVIVASPERVDPPCEHYGSCGGCDLQHLALDAQRRHKQAVLAEQLGRQGVTLAASPELLAGEGLGYRRRARLGVRLDAEGQLHLGFRGRRSHHLVDLAACPVLTPPLNRLIPALREQLETLEAPRQVGHLELIDGDAGAALVVRQLRDNPRDAERWRAFAERQGVHLAWLVGREAPELRWLGEAPSLHYALGEVRVSFARGDFVQVNGEVNRALVETALAWLAPAPGEALLDLFAGVGNFSLPLAFAGAQVTGVEGSPAMVERLADNARANDLALTARQANLNDPEAVAQLLDEVPATGVLLDPPREGAEAVCRALARQGGDGAVTRVLYVSCDPATLARDAAILAAGGLRPERGAVADMFAQTAHLESVLLFRRGAN</sequence>
<dbReference type="SUPFAM" id="SSF53335">
    <property type="entry name" value="S-adenosyl-L-methionine-dependent methyltransferases"/>
    <property type="match status" value="1"/>
</dbReference>
<comment type="function">
    <text evidence="9">Catalyzes the formation of 5-methyl-uridine at position 1939 (m5U1939) in 23S rRNA.</text>
</comment>
<dbReference type="PANTHER" id="PTHR11061">
    <property type="entry name" value="RNA M5U METHYLTRANSFERASE"/>
    <property type="match status" value="1"/>
</dbReference>
<keyword evidence="7 9" id="KW-0408">Iron</keyword>
<gene>
    <name evidence="9 14" type="primary">rlmD</name>
    <name evidence="14" type="ORF">ACFQH5_00375</name>
</gene>
<keyword evidence="3 9" id="KW-0489">Methyltransferase</keyword>
<keyword evidence="5 9" id="KW-0949">S-adenosyl-L-methionine</keyword>
<feature type="active site" evidence="11">
    <location>
        <position position="422"/>
    </location>
</feature>
<evidence type="ECO:0000259" key="13">
    <source>
        <dbReference type="PROSITE" id="PS50926"/>
    </source>
</evidence>
<evidence type="ECO:0000256" key="4">
    <source>
        <dbReference type="ARBA" id="ARBA00022679"/>
    </source>
</evidence>
<keyword evidence="8 9" id="KW-0411">Iron-sulfur</keyword>
<evidence type="ECO:0000313" key="15">
    <source>
        <dbReference type="Proteomes" id="UP001596411"/>
    </source>
</evidence>
<feature type="binding site" evidence="9">
    <location>
        <position position="189"/>
    </location>
    <ligand>
        <name>[4Fe-4S] cluster</name>
        <dbReference type="ChEBI" id="CHEBI:49883"/>
    </ligand>
</feature>
<feature type="binding site" evidence="9 10">
    <location>
        <position position="344"/>
    </location>
    <ligand>
        <name>S-adenosyl-L-methionine</name>
        <dbReference type="ChEBI" id="CHEBI:59789"/>
    </ligand>
</feature>
<dbReference type="InterPro" id="IPR002792">
    <property type="entry name" value="TRAM_dom"/>
</dbReference>
<evidence type="ECO:0000256" key="10">
    <source>
        <dbReference type="PROSITE-ProRule" id="PRU01024"/>
    </source>
</evidence>
<evidence type="ECO:0000256" key="3">
    <source>
        <dbReference type="ARBA" id="ARBA00022603"/>
    </source>
</evidence>
<dbReference type="GO" id="GO:0032259">
    <property type="term" value="P:methylation"/>
    <property type="evidence" value="ECO:0007669"/>
    <property type="project" value="UniProtKB-KW"/>
</dbReference>
<dbReference type="InterPro" id="IPR001566">
    <property type="entry name" value="23S_rRNA_MeTrfase_RlmD"/>
</dbReference>
<dbReference type="RefSeq" id="WP_346063116.1">
    <property type="nucleotide sequence ID" value="NZ_BAAADR010000014.1"/>
</dbReference>
<dbReference type="Gene3D" id="3.40.50.150">
    <property type="entry name" value="Vaccinia Virus protein VP39"/>
    <property type="match status" value="1"/>
</dbReference>
<evidence type="ECO:0000256" key="5">
    <source>
        <dbReference type="ARBA" id="ARBA00022691"/>
    </source>
</evidence>
<dbReference type="CDD" id="cd02440">
    <property type="entry name" value="AdoMet_MTases"/>
    <property type="match status" value="1"/>
</dbReference>
<protein>
    <recommendedName>
        <fullName evidence="9">23S rRNA (uracil(1939)-C(5))-methyltransferase RlmD</fullName>
        <ecNumber evidence="9">2.1.1.190</ecNumber>
    </recommendedName>
    <alternativeName>
        <fullName evidence="9">23S rRNA(m5U1939)-methyltransferase</fullName>
    </alternativeName>
</protein>
<dbReference type="PROSITE" id="PS50926">
    <property type="entry name" value="TRAM"/>
    <property type="match status" value="1"/>
</dbReference>
<accession>A0ABW2ET46</accession>
<evidence type="ECO:0000256" key="11">
    <source>
        <dbReference type="PROSITE-ProRule" id="PRU10015"/>
    </source>
</evidence>
<comment type="caution">
    <text evidence="14">The sequence shown here is derived from an EMBL/GenBank/DDBJ whole genome shotgun (WGS) entry which is preliminary data.</text>
</comment>
<evidence type="ECO:0000256" key="1">
    <source>
        <dbReference type="ARBA" id="ARBA00022485"/>
    </source>
</evidence>
<dbReference type="Gene3D" id="2.40.50.1070">
    <property type="match status" value="1"/>
</dbReference>
<feature type="binding site" evidence="9">
    <location>
        <position position="112"/>
    </location>
    <ligand>
        <name>[4Fe-4S] cluster</name>
        <dbReference type="ChEBI" id="CHEBI:49883"/>
    </ligand>
</feature>
<reference evidence="15" key="1">
    <citation type="journal article" date="2019" name="Int. J. Syst. Evol. Microbiol.">
        <title>The Global Catalogue of Microorganisms (GCM) 10K type strain sequencing project: providing services to taxonomists for standard genome sequencing and annotation.</title>
        <authorList>
            <consortium name="The Broad Institute Genomics Platform"/>
            <consortium name="The Broad Institute Genome Sequencing Center for Infectious Disease"/>
            <person name="Wu L."/>
            <person name="Ma J."/>
        </authorList>
    </citation>
    <scope>NUCLEOTIDE SEQUENCE [LARGE SCALE GENOMIC DNA]</scope>
    <source>
        <strain evidence="15">CGMCC 1.13666</strain>
    </source>
</reference>
<comment type="similarity">
    <text evidence="9">Belongs to the class I-like SAM-binding methyltransferase superfamily. RNA M5U methyltransferase family. RlmD subfamily.</text>
</comment>
<dbReference type="GO" id="GO:0008168">
    <property type="term" value="F:methyltransferase activity"/>
    <property type="evidence" value="ECO:0007669"/>
    <property type="project" value="UniProtKB-KW"/>
</dbReference>
<dbReference type="EMBL" id="JBHSZP010000001">
    <property type="protein sequence ID" value="MFC7088003.1"/>
    <property type="molecule type" value="Genomic_DNA"/>
</dbReference>
<evidence type="ECO:0000256" key="2">
    <source>
        <dbReference type="ARBA" id="ARBA00022552"/>
    </source>
</evidence>
<dbReference type="Gene3D" id="2.40.50.140">
    <property type="entry name" value="Nucleic acid-binding proteins"/>
    <property type="match status" value="1"/>
</dbReference>
<dbReference type="HAMAP" id="MF_01010">
    <property type="entry name" value="23SrRNA_methyltr_RlmD"/>
    <property type="match status" value="1"/>
</dbReference>
<organism evidence="14 15">
    <name type="scientific">Halomonas salifodinae</name>
    <dbReference type="NCBI Taxonomy" id="438745"/>
    <lineage>
        <taxon>Bacteria</taxon>
        <taxon>Pseudomonadati</taxon>
        <taxon>Pseudomonadota</taxon>
        <taxon>Gammaproteobacteria</taxon>
        <taxon>Oceanospirillales</taxon>
        <taxon>Halomonadaceae</taxon>
        <taxon>Halomonas</taxon>
    </lineage>
</organism>
<dbReference type="InterPro" id="IPR029063">
    <property type="entry name" value="SAM-dependent_MTases_sf"/>
</dbReference>
<feature type="binding site" evidence="9">
    <location>
        <position position="328"/>
    </location>
    <ligand>
        <name>S-adenosyl-L-methionine</name>
        <dbReference type="ChEBI" id="CHEBI:59789"/>
    </ligand>
</feature>
<evidence type="ECO:0000256" key="8">
    <source>
        <dbReference type="ARBA" id="ARBA00023014"/>
    </source>
</evidence>
<feature type="binding site" evidence="9">
    <location>
        <position position="370"/>
    </location>
    <ligand>
        <name>S-adenosyl-L-methionine</name>
        <dbReference type="ChEBI" id="CHEBI:59789"/>
    </ligand>
</feature>
<feature type="binding site" evidence="9">
    <location>
        <position position="103"/>
    </location>
    <ligand>
        <name>[4Fe-4S] cluster</name>
        <dbReference type="ChEBI" id="CHEBI:49883"/>
    </ligand>
</feature>
<dbReference type="Proteomes" id="UP001596411">
    <property type="component" value="Unassembled WGS sequence"/>
</dbReference>
<dbReference type="InterPro" id="IPR030390">
    <property type="entry name" value="MeTrfase_TrmA_AS"/>
</dbReference>
<dbReference type="NCBIfam" id="TIGR00479">
    <property type="entry name" value="rumA"/>
    <property type="match status" value="1"/>
</dbReference>
<evidence type="ECO:0000313" key="14">
    <source>
        <dbReference type="EMBL" id="MFC7088003.1"/>
    </source>
</evidence>
<dbReference type="PROSITE" id="PS51687">
    <property type="entry name" value="SAM_MT_RNA_M5U"/>
    <property type="match status" value="1"/>
</dbReference>
<keyword evidence="1 9" id="KW-0004">4Fe-4S</keyword>
<feature type="binding site" evidence="9 10">
    <location>
        <position position="323"/>
    </location>
    <ligand>
        <name>S-adenosyl-L-methionine</name>
        <dbReference type="ChEBI" id="CHEBI:59789"/>
    </ligand>
</feature>
<keyword evidence="6 9" id="KW-0479">Metal-binding</keyword>
<feature type="region of interest" description="Disordered" evidence="12">
    <location>
        <begin position="1"/>
        <end position="38"/>
    </location>
</feature>
<feature type="active site" description="Nucleophile" evidence="9 10">
    <location>
        <position position="422"/>
    </location>
</feature>
<evidence type="ECO:0000256" key="6">
    <source>
        <dbReference type="ARBA" id="ARBA00022723"/>
    </source>
</evidence>
<evidence type="ECO:0000256" key="7">
    <source>
        <dbReference type="ARBA" id="ARBA00023004"/>
    </source>
</evidence>
<dbReference type="InterPro" id="IPR010280">
    <property type="entry name" value="U5_MeTrfase_fam"/>
</dbReference>
<dbReference type="EC" id="2.1.1.190" evidence="9"/>
<name>A0ABW2ET46_9GAMM</name>
<keyword evidence="15" id="KW-1185">Reference proteome</keyword>
<dbReference type="PROSITE" id="PS01230">
    <property type="entry name" value="TRMA_1"/>
    <property type="match status" value="1"/>
</dbReference>
<proteinExistence type="inferred from homology"/>
<feature type="compositionally biased region" description="Basic residues" evidence="12">
    <location>
        <begin position="1"/>
        <end position="14"/>
    </location>
</feature>
<dbReference type="InterPro" id="IPR012340">
    <property type="entry name" value="NA-bd_OB-fold"/>
</dbReference>